<proteinExistence type="predicted"/>
<evidence type="ECO:0000259" key="1">
    <source>
        <dbReference type="SMART" id="SM00382"/>
    </source>
</evidence>
<name>A0A3E5B3Y3_9BACE</name>
<dbReference type="SMART" id="SM00382">
    <property type="entry name" value="AAA"/>
    <property type="match status" value="1"/>
</dbReference>
<reference evidence="2 3" key="1">
    <citation type="submission" date="2018-08" db="EMBL/GenBank/DDBJ databases">
        <title>A genome reference for cultivated species of the human gut microbiota.</title>
        <authorList>
            <person name="Zou Y."/>
            <person name="Xue W."/>
            <person name="Luo G."/>
        </authorList>
    </citation>
    <scope>NUCLEOTIDE SEQUENCE [LARGE SCALE GENOMIC DNA]</scope>
    <source>
        <strain evidence="2 3">OM05-15BH</strain>
    </source>
</reference>
<dbReference type="PANTHER" id="PTHR42990">
    <property type="entry name" value="ATPASE"/>
    <property type="match status" value="1"/>
</dbReference>
<protein>
    <submittedName>
        <fullName evidence="2">AAA family ATPase</fullName>
    </submittedName>
</protein>
<dbReference type="EMBL" id="QSUL01000014">
    <property type="protein sequence ID" value="RGN32317.1"/>
    <property type="molecule type" value="Genomic_DNA"/>
</dbReference>
<dbReference type="Gene3D" id="3.40.50.300">
    <property type="entry name" value="P-loop containing nucleotide triphosphate hydrolases"/>
    <property type="match status" value="1"/>
</dbReference>
<evidence type="ECO:0000313" key="2">
    <source>
        <dbReference type="EMBL" id="RGN32317.1"/>
    </source>
</evidence>
<gene>
    <name evidence="2" type="ORF">DXB65_18660</name>
</gene>
<dbReference type="AlphaFoldDB" id="A0A3E5B3Y3"/>
<dbReference type="SUPFAM" id="SSF52540">
    <property type="entry name" value="P-loop containing nucleoside triphosphate hydrolases"/>
    <property type="match status" value="1"/>
</dbReference>
<accession>A0A3E5B3Y3</accession>
<comment type="caution">
    <text evidence="2">The sequence shown here is derived from an EMBL/GenBank/DDBJ whole genome shotgun (WGS) entry which is preliminary data.</text>
</comment>
<dbReference type="InterPro" id="IPR027417">
    <property type="entry name" value="P-loop_NTPase"/>
</dbReference>
<dbReference type="PANTHER" id="PTHR42990:SF1">
    <property type="entry name" value="AAA+ ATPASE DOMAIN-CONTAINING PROTEIN"/>
    <property type="match status" value="1"/>
</dbReference>
<dbReference type="InterPro" id="IPR041682">
    <property type="entry name" value="AAA_14"/>
</dbReference>
<sequence>MLHNKNYINMEITDAYINSTRLVNSVSMAHIRYLYDTIDWSSRMVCIKGARGVGKTTMMLQRMKQLFPKSEQAIYVSLDDLWFTEHRLIDLAEYHFLHGGTHLFVDEVHRYPYNNWIQELKNIYDRYPELHIVFTGSSLLQIDFSLADLSRRCVFYTLQGLSFREYLRFEEKGEFAALTLDRILKEHISITTDIVSQTTIIPLFEEYLRHGYYPFYKEAPASYSLRLQQVITTILENDLPAVEKVEYVSIKKMKRLLMIVSQMVPFSPNMTKVGESIETTRQAVSRMFQLLERAALLIMLYSEKNNMQQLTKPEKVYLENTNLMYALAPTSDIGNIRETFFANQLKANHTITFSGQGDFRIDDTYTFEVGGKTKSFEQIKDIPNSYLAIDNVEYGTGKRIPLWLFGFLY</sequence>
<dbReference type="InterPro" id="IPR003593">
    <property type="entry name" value="AAA+_ATPase"/>
</dbReference>
<feature type="domain" description="AAA+ ATPase" evidence="1">
    <location>
        <begin position="41"/>
        <end position="161"/>
    </location>
</feature>
<dbReference type="Pfam" id="PF13173">
    <property type="entry name" value="AAA_14"/>
    <property type="match status" value="1"/>
</dbReference>
<dbReference type="Proteomes" id="UP000260983">
    <property type="component" value="Unassembled WGS sequence"/>
</dbReference>
<organism evidence="2 3">
    <name type="scientific">Bacteroides oleiciplenus</name>
    <dbReference type="NCBI Taxonomy" id="626931"/>
    <lineage>
        <taxon>Bacteria</taxon>
        <taxon>Pseudomonadati</taxon>
        <taxon>Bacteroidota</taxon>
        <taxon>Bacteroidia</taxon>
        <taxon>Bacteroidales</taxon>
        <taxon>Bacteroidaceae</taxon>
        <taxon>Bacteroides</taxon>
    </lineage>
</organism>
<evidence type="ECO:0000313" key="3">
    <source>
        <dbReference type="Proteomes" id="UP000260983"/>
    </source>
</evidence>